<dbReference type="SMR" id="A0A0C5BKA2"/>
<evidence type="ECO:0000313" key="2">
    <source>
        <dbReference type="EMBL" id="AJM87303.1"/>
    </source>
</evidence>
<accession>A0A0C5BKA2</accession>
<keyword evidence="1" id="KW-0472">Membrane</keyword>
<keyword evidence="1" id="KW-0812">Transmembrane</keyword>
<evidence type="ECO:0000256" key="1">
    <source>
        <dbReference type="SAM" id="Phobius"/>
    </source>
</evidence>
<dbReference type="EMBL" id="KJ922127">
    <property type="protein sequence ID" value="AJM87303.1"/>
    <property type="molecule type" value="Genomic_DNA"/>
</dbReference>
<dbReference type="RefSeq" id="WP_000602212.1">
    <property type="nucleotide sequence ID" value="NZ_BEYA01000016.1"/>
</dbReference>
<proteinExistence type="predicted"/>
<feature type="transmembrane region" description="Helical" evidence="1">
    <location>
        <begin position="20"/>
        <end position="39"/>
    </location>
</feature>
<keyword evidence="1" id="KW-1133">Transmembrane helix</keyword>
<feature type="transmembrane region" description="Helical" evidence="1">
    <location>
        <begin position="51"/>
        <end position="74"/>
    </location>
</feature>
<protein>
    <submittedName>
        <fullName evidence="2">Uncharacterized protein</fullName>
    </submittedName>
</protein>
<keyword evidence="2" id="KW-0614">Plasmid</keyword>
<dbReference type="AlphaFoldDB" id="A0A0C5BKA2"/>
<sequence length="77" mass="8686">MILLSTAGENAVHINPIFRFFLYFIMCVPMTVALCTIFLKFISIFILPWKVCLYIGIALGIVVTIFLLVLTIGIEMT</sequence>
<name>A0A0C5BKA2_STAAU</name>
<geneLocation type="plasmid" evidence="2">
    <name>pLRSA417</name>
</geneLocation>
<reference evidence="2" key="1">
    <citation type="journal article" date="2015" name="Antimicrob. Agents Chemother.">
        <title>Dissemination of the Same cfr-Carrying Plasmid among Methicillin-Resistant Staphylococcus aureus and Coagulase-Negative Staphylococcal Isolates in China.</title>
        <authorList>
            <person name="Cai J.C."/>
            <person name="Hu Y.Y."/>
            <person name="Zhou H.W."/>
            <person name="Chen G.X."/>
            <person name="Zhang R."/>
        </authorList>
    </citation>
    <scope>NUCLEOTIDE SEQUENCE</scope>
    <source>
        <strain evidence="2">417</strain>
        <plasmid evidence="2">pLRSA417</plasmid>
    </source>
</reference>
<organism evidence="2">
    <name type="scientific">Staphylococcus aureus</name>
    <dbReference type="NCBI Taxonomy" id="1280"/>
    <lineage>
        <taxon>Bacteria</taxon>
        <taxon>Bacillati</taxon>
        <taxon>Bacillota</taxon>
        <taxon>Bacilli</taxon>
        <taxon>Bacillales</taxon>
        <taxon>Staphylococcaceae</taxon>
        <taxon>Staphylococcus</taxon>
    </lineage>
</organism>